<evidence type="ECO:0000313" key="7">
    <source>
        <dbReference type="EMBL" id="RYB88581.1"/>
    </source>
</evidence>
<dbReference type="CDD" id="cd13896">
    <property type="entry name" value="CuRO_3_CopA"/>
    <property type="match status" value="1"/>
</dbReference>
<dbReference type="GO" id="GO:0005507">
    <property type="term" value="F:copper ion binding"/>
    <property type="evidence" value="ECO:0007669"/>
    <property type="project" value="InterPro"/>
</dbReference>
<dbReference type="AlphaFoldDB" id="A0A4Q2RIR1"/>
<dbReference type="PROSITE" id="PS51257">
    <property type="entry name" value="PROKAR_LIPOPROTEIN"/>
    <property type="match status" value="1"/>
</dbReference>
<sequence length="514" mass="54345">MSEITRRAVLRGAAGLAGVTALGGLASCSRTTGTAVGPVADAVAAAEAARRKPRGRLVTARLTPQPLTLDLGGRTVSTWAYGDTAPGPLLRATAGDVLRVDVDNQLPAATSVHWHGLALRNDMDGVPGMTQDPIASGGTFRYEFTAPHPGTYFYHPHSGVQLDRGLYGVLVVDDPDESGRYDAEWIVVLDDWVDGTGRTPDQVLAELQQAGGDDSMGNMHDMGGIGGMEGMDHGSIGGSMGGMEAMQSPVLGGAGDIAYPHYLLNGKTPADPATLSAKPGQRVRIRFVNAGSDTAFRIAVGGHRMTVTHSDGFPVVPVPTDALLIGMGERFDATVTLGDGVFPLVASAEGKQGQAMAVIRTGAGRPPTADVKVRELSGKVLLGTAVSVAESVRLDPRPADRAHDLVLGGTMTPYRWTINGKTFPDADPLRLSQGERVRLRFVNRSMMFHPMHVHGHTFALTNGGARKDTVIVRPMATLDVDLEADNPGQWATHCHNIYHAETGMMTTLSYQAQE</sequence>
<organism evidence="7 8">
    <name type="scientific">Nocardioides glacieisoli</name>
    <dbReference type="NCBI Taxonomy" id="1168730"/>
    <lineage>
        <taxon>Bacteria</taxon>
        <taxon>Bacillati</taxon>
        <taxon>Actinomycetota</taxon>
        <taxon>Actinomycetes</taxon>
        <taxon>Propionibacteriales</taxon>
        <taxon>Nocardioidaceae</taxon>
        <taxon>Nocardioides</taxon>
    </lineage>
</organism>
<reference evidence="7 8" key="1">
    <citation type="submission" date="2019-01" db="EMBL/GenBank/DDBJ databases">
        <title>Novel species of Nocardioides.</title>
        <authorList>
            <person name="Liu Q."/>
            <person name="Xin Y.-H."/>
        </authorList>
    </citation>
    <scope>NUCLEOTIDE SEQUENCE [LARGE SCALE GENOMIC DNA]</scope>
    <source>
        <strain evidence="7 8">HLT3-15</strain>
    </source>
</reference>
<dbReference type="Pfam" id="PF00394">
    <property type="entry name" value="Cu-oxidase"/>
    <property type="match status" value="1"/>
</dbReference>
<dbReference type="InterPro" id="IPR011707">
    <property type="entry name" value="Cu-oxidase-like_N"/>
</dbReference>
<dbReference type="Gene3D" id="2.60.40.420">
    <property type="entry name" value="Cupredoxins - blue copper proteins"/>
    <property type="match status" value="3"/>
</dbReference>
<dbReference type="RefSeq" id="WP_129479098.1">
    <property type="nucleotide sequence ID" value="NZ_SDWS01000012.1"/>
</dbReference>
<keyword evidence="2" id="KW-0560">Oxidoreductase</keyword>
<dbReference type="CDD" id="cd13861">
    <property type="entry name" value="CuRO_1_CumA_like"/>
    <property type="match status" value="1"/>
</dbReference>
<dbReference type="Pfam" id="PF07731">
    <property type="entry name" value="Cu-oxidase_2"/>
    <property type="match status" value="1"/>
</dbReference>
<evidence type="ECO:0000256" key="1">
    <source>
        <dbReference type="ARBA" id="ARBA00022723"/>
    </source>
</evidence>
<evidence type="ECO:0000259" key="5">
    <source>
        <dbReference type="Pfam" id="PF07731"/>
    </source>
</evidence>
<keyword evidence="1" id="KW-0479">Metal-binding</keyword>
<dbReference type="InterPro" id="IPR006311">
    <property type="entry name" value="TAT_signal"/>
</dbReference>
<dbReference type="PROSITE" id="PS51318">
    <property type="entry name" value="TAT"/>
    <property type="match status" value="1"/>
</dbReference>
<evidence type="ECO:0000259" key="6">
    <source>
        <dbReference type="Pfam" id="PF07732"/>
    </source>
</evidence>
<dbReference type="InterPro" id="IPR008972">
    <property type="entry name" value="Cupredoxin"/>
</dbReference>
<dbReference type="InterPro" id="IPR002355">
    <property type="entry name" value="Cu_oxidase_Cu_BS"/>
</dbReference>
<dbReference type="GO" id="GO:0016491">
    <property type="term" value="F:oxidoreductase activity"/>
    <property type="evidence" value="ECO:0007669"/>
    <property type="project" value="UniProtKB-KW"/>
</dbReference>
<dbReference type="CDD" id="cd13870">
    <property type="entry name" value="CuRO_2_CopA_like_1"/>
    <property type="match status" value="1"/>
</dbReference>
<feature type="domain" description="Plastocyanin-like" evidence="6">
    <location>
        <begin position="72"/>
        <end position="176"/>
    </location>
</feature>
<keyword evidence="8" id="KW-1185">Reference proteome</keyword>
<comment type="caution">
    <text evidence="7">The sequence shown here is derived from an EMBL/GenBank/DDBJ whole genome shotgun (WGS) entry which is preliminary data.</text>
</comment>
<evidence type="ECO:0000256" key="3">
    <source>
        <dbReference type="ARBA" id="ARBA00023008"/>
    </source>
</evidence>
<accession>A0A4Q2RIR1</accession>
<keyword evidence="3" id="KW-0186">Copper</keyword>
<evidence type="ECO:0000259" key="4">
    <source>
        <dbReference type="Pfam" id="PF00394"/>
    </source>
</evidence>
<dbReference type="SUPFAM" id="SSF49503">
    <property type="entry name" value="Cupredoxins"/>
    <property type="match status" value="3"/>
</dbReference>
<dbReference type="InterPro" id="IPR034279">
    <property type="entry name" value="CuRO_3_CopA"/>
</dbReference>
<dbReference type="EMBL" id="SDWS01000012">
    <property type="protein sequence ID" value="RYB88581.1"/>
    <property type="molecule type" value="Genomic_DNA"/>
</dbReference>
<dbReference type="InterPro" id="IPR011706">
    <property type="entry name" value="Cu-oxidase_C"/>
</dbReference>
<feature type="domain" description="Plastocyanin-like" evidence="5">
    <location>
        <begin position="405"/>
        <end position="510"/>
    </location>
</feature>
<proteinExistence type="predicted"/>
<dbReference type="InterPro" id="IPR001117">
    <property type="entry name" value="Cu-oxidase_2nd"/>
</dbReference>
<dbReference type="PROSITE" id="PS00080">
    <property type="entry name" value="MULTICOPPER_OXIDASE2"/>
    <property type="match status" value="1"/>
</dbReference>
<evidence type="ECO:0000313" key="8">
    <source>
        <dbReference type="Proteomes" id="UP000291838"/>
    </source>
</evidence>
<evidence type="ECO:0000256" key="2">
    <source>
        <dbReference type="ARBA" id="ARBA00023002"/>
    </source>
</evidence>
<dbReference type="PANTHER" id="PTHR11709:SF394">
    <property type="entry name" value="FI03373P-RELATED"/>
    <property type="match status" value="1"/>
</dbReference>
<name>A0A4Q2RIR1_9ACTN</name>
<dbReference type="Proteomes" id="UP000291838">
    <property type="component" value="Unassembled WGS sequence"/>
</dbReference>
<feature type="domain" description="Plastocyanin-like" evidence="4">
    <location>
        <begin position="261"/>
        <end position="361"/>
    </location>
</feature>
<dbReference type="OrthoDB" id="345021at2"/>
<dbReference type="Pfam" id="PF07732">
    <property type="entry name" value="Cu-oxidase_3"/>
    <property type="match status" value="1"/>
</dbReference>
<dbReference type="InterPro" id="IPR045087">
    <property type="entry name" value="Cu-oxidase_fam"/>
</dbReference>
<protein>
    <submittedName>
        <fullName evidence="7">Multicopper oxidase family protein</fullName>
    </submittedName>
</protein>
<dbReference type="PANTHER" id="PTHR11709">
    <property type="entry name" value="MULTI-COPPER OXIDASE"/>
    <property type="match status" value="1"/>
</dbReference>
<gene>
    <name evidence="7" type="ORF">EUA06_20010</name>
</gene>